<sequence length="112" mass="13077">MKTPNQQILRWQVAIERYRGNIKVAHKDGNIHNNADRKSRWVLEKTPDNSDYVPLEAEPQSAIEGTNITEVETKFFEELRKSYKKDKNFHISTSLLDKDCKDTALVIFLDEI</sequence>
<accession>A0A9Q3PAW0</accession>
<evidence type="ECO:0000313" key="1">
    <source>
        <dbReference type="EMBL" id="MBW0552996.1"/>
    </source>
</evidence>
<dbReference type="AlphaFoldDB" id="A0A9Q3PAW0"/>
<dbReference type="EMBL" id="AVOT02059317">
    <property type="protein sequence ID" value="MBW0552996.1"/>
    <property type="molecule type" value="Genomic_DNA"/>
</dbReference>
<organism evidence="1 2">
    <name type="scientific">Austropuccinia psidii MF-1</name>
    <dbReference type="NCBI Taxonomy" id="1389203"/>
    <lineage>
        <taxon>Eukaryota</taxon>
        <taxon>Fungi</taxon>
        <taxon>Dikarya</taxon>
        <taxon>Basidiomycota</taxon>
        <taxon>Pucciniomycotina</taxon>
        <taxon>Pucciniomycetes</taxon>
        <taxon>Pucciniales</taxon>
        <taxon>Sphaerophragmiaceae</taxon>
        <taxon>Austropuccinia</taxon>
    </lineage>
</organism>
<evidence type="ECO:0000313" key="2">
    <source>
        <dbReference type="Proteomes" id="UP000765509"/>
    </source>
</evidence>
<gene>
    <name evidence="1" type="ORF">O181_092711</name>
</gene>
<name>A0A9Q3PAW0_9BASI</name>
<reference evidence="1" key="1">
    <citation type="submission" date="2021-03" db="EMBL/GenBank/DDBJ databases">
        <title>Draft genome sequence of rust myrtle Austropuccinia psidii MF-1, a brazilian biotype.</title>
        <authorList>
            <person name="Quecine M.C."/>
            <person name="Pachon D.M.R."/>
            <person name="Bonatelli M.L."/>
            <person name="Correr F.H."/>
            <person name="Franceschini L.M."/>
            <person name="Leite T.F."/>
            <person name="Margarido G.R.A."/>
            <person name="Almeida C.A."/>
            <person name="Ferrarezi J.A."/>
            <person name="Labate C.A."/>
        </authorList>
    </citation>
    <scope>NUCLEOTIDE SEQUENCE</scope>
    <source>
        <strain evidence="1">MF-1</strain>
    </source>
</reference>
<comment type="caution">
    <text evidence="1">The sequence shown here is derived from an EMBL/GenBank/DDBJ whole genome shotgun (WGS) entry which is preliminary data.</text>
</comment>
<dbReference type="Proteomes" id="UP000765509">
    <property type="component" value="Unassembled WGS sequence"/>
</dbReference>
<protein>
    <submittedName>
        <fullName evidence="1">Uncharacterized protein</fullName>
    </submittedName>
</protein>
<keyword evidence="2" id="KW-1185">Reference proteome</keyword>
<proteinExistence type="predicted"/>